<organism evidence="8 9">
    <name type="scientific">Tritrichomonas foetus</name>
    <dbReference type="NCBI Taxonomy" id="1144522"/>
    <lineage>
        <taxon>Eukaryota</taxon>
        <taxon>Metamonada</taxon>
        <taxon>Parabasalia</taxon>
        <taxon>Tritrichomonadida</taxon>
        <taxon>Tritrichomonadidae</taxon>
        <taxon>Tritrichomonas</taxon>
    </lineage>
</organism>
<dbReference type="InterPro" id="IPR023395">
    <property type="entry name" value="MCP_dom_sf"/>
</dbReference>
<feature type="repeat" description="Solcar" evidence="6">
    <location>
        <begin position="20"/>
        <end position="103"/>
    </location>
</feature>
<sequence>MAAVADAVLVATSPAPKVELNAFENLLCGFVTGTCTRTLTSPFDVVKILLQVNAKGGSASETIAKLWREDGIKAFWRGNFVGCLNQGPQSALKFLVLENLKKLIGKEQLSGGERALMGACAGIVSQTCVYPVEFIHTRILLDPKKYHGIFQTASTIIREEGITAFWSGIAPTIAGSIPFEGSQFFTYDTLAQLYKEKVAHSQTISPVANCAIGAIAGAISQTVAFPFDVVRKRMMAGQKMGGNLPTTMGGAFKQIYQNEGVGGFFKGLTVNMVKIIPYSALQYTIFAETKKAVLNYKIQQAQAAATTKKGK</sequence>
<keyword evidence="2 7" id="KW-0813">Transport</keyword>
<dbReference type="Pfam" id="PF00153">
    <property type="entry name" value="Mito_carr"/>
    <property type="match status" value="3"/>
</dbReference>
<dbReference type="InterPro" id="IPR002067">
    <property type="entry name" value="MCP"/>
</dbReference>
<accession>A0A1J4JQ47</accession>
<evidence type="ECO:0000256" key="4">
    <source>
        <dbReference type="ARBA" id="ARBA00022737"/>
    </source>
</evidence>
<feature type="repeat" description="Solcar" evidence="6">
    <location>
        <begin position="109"/>
        <end position="193"/>
    </location>
</feature>
<keyword evidence="3 6" id="KW-0812">Transmembrane</keyword>
<comment type="similarity">
    <text evidence="7">Belongs to the mitochondrial carrier (TC 2.A.29) family.</text>
</comment>
<protein>
    <submittedName>
        <fullName evidence="8">Hydrogenosomal membrane protein 31</fullName>
    </submittedName>
</protein>
<proteinExistence type="inferred from homology"/>
<evidence type="ECO:0000313" key="9">
    <source>
        <dbReference type="Proteomes" id="UP000179807"/>
    </source>
</evidence>
<evidence type="ECO:0000256" key="6">
    <source>
        <dbReference type="PROSITE-ProRule" id="PRU00282"/>
    </source>
</evidence>
<dbReference type="Gene3D" id="1.50.40.10">
    <property type="entry name" value="Mitochondrial carrier domain"/>
    <property type="match status" value="1"/>
</dbReference>
<dbReference type="EMBL" id="MLAK01000993">
    <property type="protein sequence ID" value="OHS99653.1"/>
    <property type="molecule type" value="Genomic_DNA"/>
</dbReference>
<evidence type="ECO:0000256" key="3">
    <source>
        <dbReference type="ARBA" id="ARBA00022692"/>
    </source>
</evidence>
<dbReference type="SUPFAM" id="SSF103506">
    <property type="entry name" value="Mitochondrial carrier"/>
    <property type="match status" value="1"/>
</dbReference>
<evidence type="ECO:0000256" key="5">
    <source>
        <dbReference type="ARBA" id="ARBA00023136"/>
    </source>
</evidence>
<evidence type="ECO:0000256" key="1">
    <source>
        <dbReference type="ARBA" id="ARBA00004141"/>
    </source>
</evidence>
<evidence type="ECO:0000256" key="2">
    <source>
        <dbReference type="ARBA" id="ARBA00022448"/>
    </source>
</evidence>
<dbReference type="PRINTS" id="PR00926">
    <property type="entry name" value="MITOCARRIER"/>
</dbReference>
<dbReference type="PROSITE" id="PS50920">
    <property type="entry name" value="SOLCAR"/>
    <property type="match status" value="3"/>
</dbReference>
<dbReference type="GO" id="GO:0016020">
    <property type="term" value="C:membrane"/>
    <property type="evidence" value="ECO:0007669"/>
    <property type="project" value="UniProtKB-SubCell"/>
</dbReference>
<dbReference type="GeneID" id="94828893"/>
<dbReference type="Proteomes" id="UP000179807">
    <property type="component" value="Unassembled WGS sequence"/>
</dbReference>
<gene>
    <name evidence="8" type="ORF">TRFO_08276</name>
</gene>
<reference evidence="8" key="1">
    <citation type="submission" date="2016-10" db="EMBL/GenBank/DDBJ databases">
        <authorList>
            <person name="Benchimol M."/>
            <person name="Almeida L.G."/>
            <person name="Vasconcelos A.T."/>
            <person name="Perreira-Neves A."/>
            <person name="Rosa I.A."/>
            <person name="Tasca T."/>
            <person name="Bogo M.R."/>
            <person name="de Souza W."/>
        </authorList>
    </citation>
    <scope>NUCLEOTIDE SEQUENCE [LARGE SCALE GENOMIC DNA]</scope>
    <source>
        <strain evidence="8">K</strain>
    </source>
</reference>
<keyword evidence="5 6" id="KW-0472">Membrane</keyword>
<evidence type="ECO:0000256" key="7">
    <source>
        <dbReference type="RuleBase" id="RU000488"/>
    </source>
</evidence>
<comment type="subcellular location">
    <subcellularLocation>
        <location evidence="1">Membrane</location>
        <topology evidence="1">Multi-pass membrane protein</topology>
    </subcellularLocation>
</comment>
<dbReference type="InterPro" id="IPR018108">
    <property type="entry name" value="MCP_transmembrane"/>
</dbReference>
<dbReference type="AlphaFoldDB" id="A0A1J4JQ47"/>
<dbReference type="PANTHER" id="PTHR24089">
    <property type="entry name" value="SOLUTE CARRIER FAMILY 25"/>
    <property type="match status" value="1"/>
</dbReference>
<dbReference type="VEuPathDB" id="TrichDB:TRFO_08276"/>
<name>A0A1J4JQ47_9EUKA</name>
<keyword evidence="9" id="KW-1185">Reference proteome</keyword>
<dbReference type="OrthoDB" id="270584at2759"/>
<dbReference type="GO" id="GO:0055085">
    <property type="term" value="P:transmembrane transport"/>
    <property type="evidence" value="ECO:0007669"/>
    <property type="project" value="InterPro"/>
</dbReference>
<dbReference type="RefSeq" id="XP_068352790.1">
    <property type="nucleotide sequence ID" value="XM_068494189.1"/>
</dbReference>
<evidence type="ECO:0000313" key="8">
    <source>
        <dbReference type="EMBL" id="OHS99653.1"/>
    </source>
</evidence>
<feature type="repeat" description="Solcar" evidence="6">
    <location>
        <begin position="204"/>
        <end position="292"/>
    </location>
</feature>
<keyword evidence="4" id="KW-0677">Repeat</keyword>
<comment type="caution">
    <text evidence="8">The sequence shown here is derived from an EMBL/GenBank/DDBJ whole genome shotgun (WGS) entry which is preliminary data.</text>
</comment>